<evidence type="ECO:0000256" key="1">
    <source>
        <dbReference type="ARBA" id="ARBA00022448"/>
    </source>
</evidence>
<keyword evidence="4 8" id="KW-0915">Sodium</keyword>
<gene>
    <name evidence="8" type="primary">nqrA</name>
    <name evidence="12" type="ORF">CKO31_21920</name>
</gene>
<keyword evidence="3 8" id="KW-0520">NAD</keyword>
<comment type="catalytic activity">
    <reaction evidence="8">
        <text>a ubiquinone + n Na(+)(in) + NADH + H(+) = a ubiquinol + n Na(+)(out) + NAD(+)</text>
        <dbReference type="Rhea" id="RHEA:47748"/>
        <dbReference type="Rhea" id="RHEA-COMP:9565"/>
        <dbReference type="Rhea" id="RHEA-COMP:9566"/>
        <dbReference type="ChEBI" id="CHEBI:15378"/>
        <dbReference type="ChEBI" id="CHEBI:16389"/>
        <dbReference type="ChEBI" id="CHEBI:17976"/>
        <dbReference type="ChEBI" id="CHEBI:29101"/>
        <dbReference type="ChEBI" id="CHEBI:57540"/>
        <dbReference type="ChEBI" id="CHEBI:57945"/>
        <dbReference type="EC" id="7.2.1.1"/>
    </reaction>
</comment>
<protein>
    <recommendedName>
        <fullName evidence="8">Na(+)-translocating NADH-quinone reductase subunit A</fullName>
        <shortName evidence="8">Na(+)-NQR subunit A</shortName>
        <shortName evidence="8">Na(+)-translocating NQR subunit A</shortName>
        <ecNumber evidence="8">7.2.1.1</ecNumber>
    </recommendedName>
    <alternativeName>
        <fullName evidence="8">NQR complex subunit A</fullName>
    </alternativeName>
    <alternativeName>
        <fullName evidence="8">NQR-1 subunit A</fullName>
    </alternativeName>
</protein>
<evidence type="ECO:0000256" key="8">
    <source>
        <dbReference type="HAMAP-Rule" id="MF_00425"/>
    </source>
</evidence>
<accession>A0ABS1CN37</accession>
<feature type="domain" description="NqrA N-terminal barrel-sandwich hybrid" evidence="9">
    <location>
        <begin position="21"/>
        <end position="120"/>
    </location>
</feature>
<dbReference type="Pfam" id="PF11973">
    <property type="entry name" value="NQRA_SLBB"/>
    <property type="match status" value="1"/>
</dbReference>
<evidence type="ECO:0000256" key="2">
    <source>
        <dbReference type="ARBA" id="ARBA00022967"/>
    </source>
</evidence>
<comment type="caution">
    <text evidence="12">The sequence shown here is derived from an EMBL/GenBank/DDBJ whole genome shotgun (WGS) entry which is preliminary data.</text>
</comment>
<evidence type="ECO:0000256" key="3">
    <source>
        <dbReference type="ARBA" id="ARBA00023027"/>
    </source>
</evidence>
<evidence type="ECO:0000313" key="13">
    <source>
        <dbReference type="Proteomes" id="UP000748752"/>
    </source>
</evidence>
<dbReference type="PANTHER" id="PTHR37839">
    <property type="entry name" value="NA(+)-TRANSLOCATING NADH-QUINONE REDUCTASE SUBUNIT A"/>
    <property type="match status" value="1"/>
</dbReference>
<dbReference type="Pfam" id="PF05896">
    <property type="entry name" value="NQRA_N"/>
    <property type="match status" value="1"/>
</dbReference>
<reference evidence="12 13" key="1">
    <citation type="journal article" date="2020" name="Microorganisms">
        <title>Osmotic Adaptation and Compatible Solute Biosynthesis of Phototrophic Bacteria as Revealed from Genome Analyses.</title>
        <authorList>
            <person name="Imhoff J.F."/>
            <person name="Rahn T."/>
            <person name="Kunzel S."/>
            <person name="Keller A."/>
            <person name="Neulinger S.C."/>
        </authorList>
    </citation>
    <scope>NUCLEOTIDE SEQUENCE [LARGE SCALE GENOMIC DNA]</scope>
    <source>
        <strain evidence="12 13">DSM 6210</strain>
    </source>
</reference>
<dbReference type="Pfam" id="PF24836">
    <property type="entry name" value="NQRA_2nd"/>
    <property type="match status" value="1"/>
</dbReference>
<evidence type="ECO:0000259" key="11">
    <source>
        <dbReference type="Pfam" id="PF24836"/>
    </source>
</evidence>
<keyword evidence="5 8" id="KW-0406">Ion transport</keyword>
<comment type="similarity">
    <text evidence="8">Belongs to the NqrA family.</text>
</comment>
<keyword evidence="7 8" id="KW-0739">Sodium transport</keyword>
<dbReference type="HAMAP" id="MF_00425">
    <property type="entry name" value="NqrA"/>
    <property type="match status" value="1"/>
</dbReference>
<dbReference type="Proteomes" id="UP000748752">
    <property type="component" value="Unassembled WGS sequence"/>
</dbReference>
<dbReference type="EC" id="7.2.1.1" evidence="8"/>
<evidence type="ECO:0000313" key="12">
    <source>
        <dbReference type="EMBL" id="MBK1633361.1"/>
    </source>
</evidence>
<sequence>MVVPSTGQAPAADEPPVQRFRLRKGLDIPLSGAPAPVADAAAIPRAQPARHVAYVGLDVRGPKRLPTLEVAEGDRVRLGQPITRRKAYRQVVGTAPGSGVVEAIHRGPRRVLETVVIRLDDPEHDPNGGDQETFNAYSPAELDGLSRDQVIENLTASGAWLTLRTRPFSMIADPGLAPAAMFVTAMDSQPLAADPTPMIRAHGEAFADGLRVLAKLTDGPLYVCTRPDAGLALPALPNLRLAELAGPHPAGLPGTHIHLLRPASLRHQVWHIGWQDVVAVGRLFRTGRVDPTRIIALAGPMVANPRVLRTRVGASTNDLIQGELKGPHEARVISGSALTGRQAVGTSAYLGRFHNQVTVLPEERERDFLGWIMPGRGRYSAMNLFWSRRDGGPLNLGTSLHGSPRAMVPVGAYERVMPLDLLPTQLLRALLVNDVETAEALGALELDEEDLALLSFVDCGKHDYGPALRRNLEQIRHEHG</sequence>
<evidence type="ECO:0000256" key="7">
    <source>
        <dbReference type="ARBA" id="ARBA00023201"/>
    </source>
</evidence>
<comment type="subunit">
    <text evidence="8">Composed of six subunits; NqrA, NqrB, NqrC, NqrD, NqrE and NqrF.</text>
</comment>
<evidence type="ECO:0000256" key="6">
    <source>
        <dbReference type="ARBA" id="ARBA00023075"/>
    </source>
</evidence>
<evidence type="ECO:0000259" key="9">
    <source>
        <dbReference type="Pfam" id="PF05896"/>
    </source>
</evidence>
<dbReference type="InterPro" id="IPR008703">
    <property type="entry name" value="NqrA"/>
</dbReference>
<dbReference type="NCBIfam" id="NF003759">
    <property type="entry name" value="PRK05352.1-2"/>
    <property type="match status" value="1"/>
</dbReference>
<keyword evidence="13" id="KW-1185">Reference proteome</keyword>
<comment type="function">
    <text evidence="8">NQR complex catalyzes the reduction of ubiquinone-1 to ubiquinol by two successive reactions, coupled with the transport of Na(+) ions from the cytoplasm to the periplasm. NqrA to NqrE are probably involved in the second step, the conversion of ubisemiquinone to ubiquinol.</text>
</comment>
<dbReference type="NCBIfam" id="TIGR01936">
    <property type="entry name" value="nqrA"/>
    <property type="match status" value="1"/>
</dbReference>
<organism evidence="12 13">
    <name type="scientific">Thiohalocapsa halophila</name>
    <dbReference type="NCBI Taxonomy" id="69359"/>
    <lineage>
        <taxon>Bacteria</taxon>
        <taxon>Pseudomonadati</taxon>
        <taxon>Pseudomonadota</taxon>
        <taxon>Gammaproteobacteria</taxon>
        <taxon>Chromatiales</taxon>
        <taxon>Chromatiaceae</taxon>
        <taxon>Thiohalocapsa</taxon>
    </lineage>
</organism>
<dbReference type="InterPro" id="IPR022615">
    <property type="entry name" value="NqrA_C_domain"/>
</dbReference>
<dbReference type="EMBL" id="NRRV01000081">
    <property type="protein sequence ID" value="MBK1633361.1"/>
    <property type="molecule type" value="Genomic_DNA"/>
</dbReference>
<keyword evidence="6 8" id="KW-0830">Ubiquinone</keyword>
<feature type="domain" description="NqrA second alpha/beta" evidence="11">
    <location>
        <begin position="145"/>
        <end position="289"/>
    </location>
</feature>
<name>A0ABS1CN37_9GAMM</name>
<evidence type="ECO:0000259" key="10">
    <source>
        <dbReference type="Pfam" id="PF11973"/>
    </source>
</evidence>
<proteinExistence type="inferred from homology"/>
<evidence type="ECO:0000256" key="5">
    <source>
        <dbReference type="ARBA" id="ARBA00023065"/>
    </source>
</evidence>
<evidence type="ECO:0000256" key="4">
    <source>
        <dbReference type="ARBA" id="ARBA00023053"/>
    </source>
</evidence>
<keyword evidence="1 8" id="KW-0813">Transport</keyword>
<feature type="domain" description="Na(+)-translocating NADH-quinone reductase subunit A C-terminal" evidence="10">
    <location>
        <begin position="294"/>
        <end position="343"/>
    </location>
</feature>
<dbReference type="PANTHER" id="PTHR37839:SF1">
    <property type="entry name" value="NA(+)-TRANSLOCATING NADH-QUINONE REDUCTASE SUBUNIT A"/>
    <property type="match status" value="1"/>
</dbReference>
<keyword evidence="2 8" id="KW-1278">Translocase</keyword>
<dbReference type="InterPro" id="IPR056147">
    <property type="entry name" value="NQRA_N"/>
</dbReference>
<dbReference type="InterPro" id="IPR056148">
    <property type="entry name" value="NQRA_2nd"/>
</dbReference>
<dbReference type="RefSeq" id="WP_200241738.1">
    <property type="nucleotide sequence ID" value="NZ_NRRV01000081.1"/>
</dbReference>